<dbReference type="PANTHER" id="PTHR13847">
    <property type="entry name" value="SARCOSINE DEHYDROGENASE-RELATED"/>
    <property type="match status" value="1"/>
</dbReference>
<dbReference type="STRING" id="481446.NIT7645_00916"/>
<dbReference type="AlphaFoldDB" id="A0A0H5DIN9"/>
<evidence type="ECO:0000256" key="1">
    <source>
        <dbReference type="ARBA" id="ARBA00023002"/>
    </source>
</evidence>
<dbReference type="GO" id="GO:0005737">
    <property type="term" value="C:cytoplasm"/>
    <property type="evidence" value="ECO:0007669"/>
    <property type="project" value="TreeGrafter"/>
</dbReference>
<dbReference type="InterPro" id="IPR006076">
    <property type="entry name" value="FAD-dep_OxRdtase"/>
</dbReference>
<accession>A0A0H5DIN9</accession>
<organism evidence="3 4">
    <name type="scientific">Phaeobacter italicus</name>
    <dbReference type="NCBI Taxonomy" id="481446"/>
    <lineage>
        <taxon>Bacteria</taxon>
        <taxon>Pseudomonadati</taxon>
        <taxon>Pseudomonadota</taxon>
        <taxon>Alphaproteobacteria</taxon>
        <taxon>Rhodobacterales</taxon>
        <taxon>Roseobacteraceae</taxon>
        <taxon>Phaeobacter</taxon>
    </lineage>
</organism>
<evidence type="ECO:0000313" key="4">
    <source>
        <dbReference type="Proteomes" id="UP000043764"/>
    </source>
</evidence>
<evidence type="ECO:0000313" key="3">
    <source>
        <dbReference type="EMBL" id="CRL11650.1"/>
    </source>
</evidence>
<dbReference type="SUPFAM" id="SSF51905">
    <property type="entry name" value="FAD/NAD(P)-binding domain"/>
    <property type="match status" value="1"/>
</dbReference>
<dbReference type="PANTHER" id="PTHR13847:SF281">
    <property type="entry name" value="FAD DEPENDENT OXIDOREDUCTASE DOMAIN-CONTAINING PROTEIN"/>
    <property type="match status" value="1"/>
</dbReference>
<dbReference type="InterPro" id="IPR036188">
    <property type="entry name" value="FAD/NAD-bd_sf"/>
</dbReference>
<feature type="domain" description="FAD dependent oxidoreductase" evidence="2">
    <location>
        <begin position="40"/>
        <end position="389"/>
    </location>
</feature>
<name>A0A0H5DIN9_9RHOB</name>
<sequence>MALNLLYSNDRKGQYPASWYAATATPLAPFAPLQGEAKADVCIIGGGYTGLSAALHLAEAGRSVILLEANRVGFGASGRNGGQLGSGQRMDQEGLEGLMGREDAAKLWQLGEEAKDLVKSLIARHGIDCHLKPGVAWTGSSPSEARDLHDYGRFLEDRYGYDQIEQLDEEACFALCPSPDYKGGFLDHGAAHLHPLNYALSLARAAAAAGVRICETSEVTTIEDGSPVLVKTEQGHVRADQLILACNGYMGGLNRQVAAKVMPINNFIAATEPLGEDTARVLNRDVAVADSKFVVNYFRLSHDGRLLFGGGESYGYRFPSDIAATVRKPMGQIFPHLKDVKIDYAWGGTLAITMKRMPYLARLAPNILSASGYSGHGVGTATHAGQLMALALQGESDGFDTMSRVPAPAFPGGPAMRNPLLVLAMTWFSLRDRLGI</sequence>
<dbReference type="EMBL" id="CVRL01000033">
    <property type="protein sequence ID" value="CRL11650.1"/>
    <property type="molecule type" value="Genomic_DNA"/>
</dbReference>
<keyword evidence="4" id="KW-1185">Reference proteome</keyword>
<proteinExistence type="predicted"/>
<protein>
    <submittedName>
        <fullName evidence="3">Gamma-glutamylputrescine oxidoreductase</fullName>
        <ecNumber evidence="3">1.4.3.-</ecNumber>
    </submittedName>
</protein>
<gene>
    <name evidence="3" type="primary">puuB_4</name>
    <name evidence="3" type="ORF">NIT7321_02519</name>
</gene>
<dbReference type="RefSeq" id="WP_050673640.1">
    <property type="nucleotide sequence ID" value="NZ_CVRL01000033.1"/>
</dbReference>
<evidence type="ECO:0000259" key="2">
    <source>
        <dbReference type="Pfam" id="PF01266"/>
    </source>
</evidence>
<reference evidence="4" key="1">
    <citation type="submission" date="2015-05" db="EMBL/GenBank/DDBJ databases">
        <authorList>
            <person name="Rodrigo-Torres Lidia"/>
            <person name="Arahal R.David."/>
        </authorList>
    </citation>
    <scope>NUCLEOTIDE SEQUENCE [LARGE SCALE GENOMIC DNA]</scope>
    <source>
        <strain evidence="4">CECT 7321</strain>
    </source>
</reference>
<dbReference type="Pfam" id="PF01266">
    <property type="entry name" value="DAO"/>
    <property type="match status" value="1"/>
</dbReference>
<dbReference type="Gene3D" id="3.50.50.60">
    <property type="entry name" value="FAD/NAD(P)-binding domain"/>
    <property type="match status" value="1"/>
</dbReference>
<dbReference type="Proteomes" id="UP000043764">
    <property type="component" value="Unassembled WGS sequence"/>
</dbReference>
<keyword evidence="1 3" id="KW-0560">Oxidoreductase</keyword>
<dbReference type="GO" id="GO:0016491">
    <property type="term" value="F:oxidoreductase activity"/>
    <property type="evidence" value="ECO:0007669"/>
    <property type="project" value="UniProtKB-KW"/>
</dbReference>
<dbReference type="Gene3D" id="3.30.9.10">
    <property type="entry name" value="D-Amino Acid Oxidase, subunit A, domain 2"/>
    <property type="match status" value="1"/>
</dbReference>
<dbReference type="EC" id="1.4.3.-" evidence="3"/>